<organism evidence="7 8">
    <name type="scientific">Acinetobacter sedimenti</name>
    <dbReference type="NCBI Taxonomy" id="2919922"/>
    <lineage>
        <taxon>Bacteria</taxon>
        <taxon>Pseudomonadati</taxon>
        <taxon>Pseudomonadota</taxon>
        <taxon>Gammaproteobacteria</taxon>
        <taxon>Moraxellales</taxon>
        <taxon>Moraxellaceae</taxon>
        <taxon>Acinetobacter</taxon>
    </lineage>
</organism>
<dbReference type="Gene3D" id="3.40.50.720">
    <property type="entry name" value="NAD(P)-binding Rossmann-like Domain"/>
    <property type="match status" value="2"/>
</dbReference>
<feature type="binding site" evidence="4">
    <location>
        <begin position="134"/>
        <end position="137"/>
    </location>
    <ligand>
        <name>substrate</name>
    </ligand>
</feature>
<dbReference type="Gene3D" id="1.20.5.100">
    <property type="entry name" value="Cytochrome c1, transmembrane anchor, C-terminal"/>
    <property type="match status" value="1"/>
</dbReference>
<keyword evidence="8" id="KW-1185">Reference proteome</keyword>
<evidence type="ECO:0000256" key="5">
    <source>
        <dbReference type="PIRSR" id="PIRSR500134-3"/>
    </source>
</evidence>
<dbReference type="SMART" id="SM00984">
    <property type="entry name" value="UDPG_MGDP_dh_C"/>
    <property type="match status" value="1"/>
</dbReference>
<dbReference type="SUPFAM" id="SSF52413">
    <property type="entry name" value="UDP-glucose/GDP-mannose dehydrogenase C-terminal domain"/>
    <property type="match status" value="1"/>
</dbReference>
<dbReference type="GO" id="GO:0000271">
    <property type="term" value="P:polysaccharide biosynthetic process"/>
    <property type="evidence" value="ECO:0007669"/>
    <property type="project" value="InterPro"/>
</dbReference>
<dbReference type="GO" id="GO:0051287">
    <property type="term" value="F:NAD binding"/>
    <property type="evidence" value="ECO:0007669"/>
    <property type="project" value="InterPro"/>
</dbReference>
<dbReference type="Proteomes" id="UP001139701">
    <property type="component" value="Unassembled WGS sequence"/>
</dbReference>
<evidence type="ECO:0000313" key="7">
    <source>
        <dbReference type="EMBL" id="MCJ8145819.1"/>
    </source>
</evidence>
<gene>
    <name evidence="7" type="ORF">MKI79_02650</name>
</gene>
<feature type="domain" description="UDP-glucose/GDP-mannose dehydrogenase C-terminal" evidence="6">
    <location>
        <begin position="299"/>
        <end position="403"/>
    </location>
</feature>
<evidence type="ECO:0000256" key="1">
    <source>
        <dbReference type="ARBA" id="ARBA00015132"/>
    </source>
</evidence>
<dbReference type="Pfam" id="PF00984">
    <property type="entry name" value="UDPG_MGDP_dh"/>
    <property type="match status" value="1"/>
</dbReference>
<feature type="binding site" evidence="4">
    <location>
        <position position="242"/>
    </location>
    <ligand>
        <name>substrate</name>
    </ligand>
</feature>
<feature type="binding site" evidence="5">
    <location>
        <position position="137"/>
    </location>
    <ligand>
        <name>NAD(+)</name>
        <dbReference type="ChEBI" id="CHEBI:57540"/>
    </ligand>
</feature>
<dbReference type="InterPro" id="IPR017476">
    <property type="entry name" value="UDP-Glc/GDP-Man"/>
</dbReference>
<dbReference type="InterPro" id="IPR014027">
    <property type="entry name" value="UDP-Glc/GDP-Man_DH_C"/>
</dbReference>
<feature type="binding site" evidence="4">
    <location>
        <position position="189"/>
    </location>
    <ligand>
        <name>substrate</name>
    </ligand>
</feature>
<dbReference type="EC" id="1.1.1.22" evidence="3"/>
<dbReference type="SUPFAM" id="SSF48179">
    <property type="entry name" value="6-phosphogluconate dehydrogenase C-terminal domain-like"/>
    <property type="match status" value="1"/>
</dbReference>
<dbReference type="PIRSF" id="PIRSF500134">
    <property type="entry name" value="UDPglc_DH_bac"/>
    <property type="match status" value="1"/>
</dbReference>
<keyword evidence="2 3" id="KW-0560">Oxidoreductase</keyword>
<dbReference type="PANTHER" id="PTHR43750:SF3">
    <property type="entry name" value="UDP-GLUCOSE 6-DEHYDROGENASE TUAD"/>
    <property type="match status" value="1"/>
</dbReference>
<evidence type="ECO:0000256" key="3">
    <source>
        <dbReference type="PIRNR" id="PIRNR000124"/>
    </source>
</evidence>
<dbReference type="Pfam" id="PF03720">
    <property type="entry name" value="UDPG_MGDP_dh_C"/>
    <property type="match status" value="1"/>
</dbReference>
<dbReference type="PANTHER" id="PTHR43750">
    <property type="entry name" value="UDP-GLUCOSE 6-DEHYDROGENASE TUAD"/>
    <property type="match status" value="1"/>
</dbReference>
<evidence type="ECO:0000256" key="4">
    <source>
        <dbReference type="PIRSR" id="PIRSR500134-2"/>
    </source>
</evidence>
<reference evidence="7" key="1">
    <citation type="submission" date="2022-02" db="EMBL/GenBank/DDBJ databases">
        <title>Acinetobacter A3.8 sp. nov., isolated from Sediment (Zhairuo Island).</title>
        <authorList>
            <person name="Zheng K."/>
        </authorList>
    </citation>
    <scope>NUCLEOTIDE SEQUENCE</scope>
    <source>
        <strain evidence="7">A3.8</strain>
    </source>
</reference>
<dbReference type="RefSeq" id="WP_241570518.1">
    <property type="nucleotide sequence ID" value="NZ_JAKUML010000003.1"/>
</dbReference>
<comment type="caution">
    <text evidence="7">The sequence shown here is derived from an EMBL/GenBank/DDBJ whole genome shotgun (WGS) entry which is preliminary data.</text>
</comment>
<dbReference type="InterPro" id="IPR008927">
    <property type="entry name" value="6-PGluconate_DH-like_C_sf"/>
</dbReference>
<dbReference type="SUPFAM" id="SSF51735">
    <property type="entry name" value="NAD(P)-binding Rossmann-fold domains"/>
    <property type="match status" value="1"/>
</dbReference>
<proteinExistence type="inferred from homology"/>
<dbReference type="InterPro" id="IPR036291">
    <property type="entry name" value="NAD(P)-bd_dom_sf"/>
</dbReference>
<feature type="binding site" evidence="4">
    <location>
        <position position="306"/>
    </location>
    <ligand>
        <name>substrate</name>
    </ligand>
</feature>
<evidence type="ECO:0000313" key="8">
    <source>
        <dbReference type="Proteomes" id="UP001139701"/>
    </source>
</evidence>
<keyword evidence="3 5" id="KW-0520">NAD</keyword>
<dbReference type="InterPro" id="IPR036220">
    <property type="entry name" value="UDP-Glc/GDP-Man_DH_C_sf"/>
</dbReference>
<comment type="catalytic activity">
    <reaction evidence="3">
        <text>UDP-alpha-D-glucose + 2 NAD(+) + H2O = UDP-alpha-D-glucuronate + 2 NADH + 3 H(+)</text>
        <dbReference type="Rhea" id="RHEA:23596"/>
        <dbReference type="ChEBI" id="CHEBI:15377"/>
        <dbReference type="ChEBI" id="CHEBI:15378"/>
        <dbReference type="ChEBI" id="CHEBI:57540"/>
        <dbReference type="ChEBI" id="CHEBI:57945"/>
        <dbReference type="ChEBI" id="CHEBI:58052"/>
        <dbReference type="ChEBI" id="CHEBI:58885"/>
        <dbReference type="EC" id="1.1.1.22"/>
    </reaction>
</comment>
<feature type="binding site" evidence="4">
    <location>
        <begin position="234"/>
        <end position="238"/>
    </location>
    <ligand>
        <name>substrate</name>
    </ligand>
</feature>
<dbReference type="GO" id="GO:0003979">
    <property type="term" value="F:UDP-glucose 6-dehydrogenase activity"/>
    <property type="evidence" value="ECO:0007669"/>
    <property type="project" value="UniProtKB-EC"/>
</dbReference>
<dbReference type="InterPro" id="IPR028357">
    <property type="entry name" value="UDPglc_DH_bac"/>
</dbReference>
<name>A0A9X1WV78_9GAMM</name>
<dbReference type="InterPro" id="IPR014026">
    <property type="entry name" value="UDP-Glc/GDP-Man_DH_dimer"/>
</dbReference>
<dbReference type="NCBIfam" id="TIGR03026">
    <property type="entry name" value="NDP-sugDHase"/>
    <property type="match status" value="1"/>
</dbReference>
<dbReference type="EMBL" id="JAKUML010000003">
    <property type="protein sequence ID" value="MCJ8145819.1"/>
    <property type="molecule type" value="Genomic_DNA"/>
</dbReference>
<sequence>MHIQIVGASVNAVAMVYHLSEVGHQVYWLIGDEQLQSLVAQQATIFNDQTLSRQIYQHIANKQLSILQNVKGKSPEICVYALTSQQFDEFRENGIQEEIDHSQLVINYSHLEMGTTEIFQQVTGAKQIVYIPDFLQEGNVINSFLTRSLIVGCESDETVKRLVQEVFRPIFPLPTQYNFMSIRAAEFTKLSISGFLATKVSFMNDLSNAAEALGVDIEEVRIAMSTDTRIGEQYLYPGCGFGGGNLTRDILTLKEVVQSTGNVNGLLNKIWDINEYQKEIIFRKLWKQFDCQLSDKVIGFWGAAFKPNTNSLAQAPILNILEACWAQGAVAKVHDPSALENLKALYPDQELLILCDEPYDATQGADALCLITEWKQYWSPDFLRLKQNMRQHNLIDGRNIYNPHFVREQGFRYIGIGR</sequence>
<evidence type="ECO:0000259" key="6">
    <source>
        <dbReference type="SMART" id="SM00984"/>
    </source>
</evidence>
<comment type="similarity">
    <text evidence="3">Belongs to the UDP-glucose/GDP-mannose dehydrogenase family.</text>
</comment>
<dbReference type="AlphaFoldDB" id="A0A9X1WV78"/>
<accession>A0A9X1WV78</accession>
<evidence type="ECO:0000256" key="2">
    <source>
        <dbReference type="ARBA" id="ARBA00023002"/>
    </source>
</evidence>
<protein>
    <recommendedName>
        <fullName evidence="1 3">UDP-glucose 6-dehydrogenase</fullName>
        <ecNumber evidence="3">1.1.1.22</ecNumber>
    </recommendedName>
</protein>
<dbReference type="PIRSF" id="PIRSF000124">
    <property type="entry name" value="UDPglc_GDPman_dh"/>
    <property type="match status" value="1"/>
</dbReference>